<proteinExistence type="predicted"/>
<dbReference type="Proteomes" id="UP001139353">
    <property type="component" value="Unassembled WGS sequence"/>
</dbReference>
<evidence type="ECO:0000313" key="3">
    <source>
        <dbReference type="EMBL" id="MCK9687325.1"/>
    </source>
</evidence>
<protein>
    <submittedName>
        <fullName evidence="3">DUF2384 domain-containing protein</fullName>
    </submittedName>
</protein>
<dbReference type="GO" id="GO:0016787">
    <property type="term" value="F:hydrolase activity"/>
    <property type="evidence" value="ECO:0007669"/>
    <property type="project" value="InterPro"/>
</dbReference>
<accession>A0A9X1YLY3</accession>
<dbReference type="InterPro" id="IPR004843">
    <property type="entry name" value="Calcineurin-like_PHP"/>
</dbReference>
<name>A0A9X1YLY3_9BURK</name>
<evidence type="ECO:0000259" key="1">
    <source>
        <dbReference type="Pfam" id="PF00149"/>
    </source>
</evidence>
<keyword evidence="4" id="KW-1185">Reference proteome</keyword>
<dbReference type="RefSeq" id="WP_275683365.1">
    <property type="nucleotide sequence ID" value="NZ_JAJLJH010000004.1"/>
</dbReference>
<dbReference type="EMBL" id="JAJLJH010000004">
    <property type="protein sequence ID" value="MCK9687325.1"/>
    <property type="molecule type" value="Genomic_DNA"/>
</dbReference>
<evidence type="ECO:0000259" key="2">
    <source>
        <dbReference type="Pfam" id="PF09722"/>
    </source>
</evidence>
<organism evidence="3 4">
    <name type="scientific">Scleromatobacter humisilvae</name>
    <dbReference type="NCBI Taxonomy" id="2897159"/>
    <lineage>
        <taxon>Bacteria</taxon>
        <taxon>Pseudomonadati</taxon>
        <taxon>Pseudomonadota</taxon>
        <taxon>Betaproteobacteria</taxon>
        <taxon>Burkholderiales</taxon>
        <taxon>Sphaerotilaceae</taxon>
        <taxon>Scleromatobacter</taxon>
    </lineage>
</organism>
<dbReference type="SUPFAM" id="SSF56300">
    <property type="entry name" value="Metallo-dependent phosphatases"/>
    <property type="match status" value="1"/>
</dbReference>
<dbReference type="Pfam" id="PF00149">
    <property type="entry name" value="Metallophos"/>
    <property type="match status" value="1"/>
</dbReference>
<feature type="domain" description="Calcineurin-like phosphoesterase" evidence="1">
    <location>
        <begin position="1"/>
        <end position="233"/>
    </location>
</feature>
<gene>
    <name evidence="3" type="ORF">LPC04_16585</name>
</gene>
<evidence type="ECO:0000313" key="4">
    <source>
        <dbReference type="Proteomes" id="UP001139353"/>
    </source>
</evidence>
<sequence>MRILVLSDLHLELGNAFGVPDDVEYDLVVLAGDIHSPGHKAVGWAQHPSTFGGKPVVYVPGNHEFYHRELRLELSQMRDAAGDSNVHLLAPGSVVVDGVRFVGCTLWTDFQLPVGGPEVDELETKARAMSAAKRSMNDYHLIRIQESGGFRRHARPLEPADTLAIHHVERAWLLEHLQAPFGGPTVVVTHTGPSGGSVAPKYAADWCTPAFVSNLPDEFFVVPAVWVHGHTHTRFDYQRGACRVVSEPRGYRMKDGSWENPQFDGRLVVDVPVNALAELANATFDSPVEAAAWLRRPHPMLDGKTPLEYATSSSGTRRVTDILVAIRNGGVL</sequence>
<feature type="domain" description="Antitoxin Xre/MbcA/ParS-like toxin-binding" evidence="2">
    <location>
        <begin position="280"/>
        <end position="329"/>
    </location>
</feature>
<dbReference type="InterPro" id="IPR024467">
    <property type="entry name" value="Xre/MbcA/ParS-like_toxin-bd"/>
</dbReference>
<dbReference type="PANTHER" id="PTHR37844:SF2">
    <property type="entry name" value="SER_THR PROTEIN PHOSPHATASE SUPERFAMILY (AFU_ORTHOLOGUE AFUA_1G14840)"/>
    <property type="match status" value="1"/>
</dbReference>
<dbReference type="InterPro" id="IPR029052">
    <property type="entry name" value="Metallo-depent_PP-like"/>
</dbReference>
<comment type="caution">
    <text evidence="3">The sequence shown here is derived from an EMBL/GenBank/DDBJ whole genome shotgun (WGS) entry which is preliminary data.</text>
</comment>
<dbReference type="PANTHER" id="PTHR37844">
    <property type="entry name" value="SER/THR PROTEIN PHOSPHATASE SUPERFAMILY (AFU_ORTHOLOGUE AFUA_1G14840)"/>
    <property type="match status" value="1"/>
</dbReference>
<reference evidence="3" key="1">
    <citation type="submission" date="2021-11" db="EMBL/GenBank/DDBJ databases">
        <title>BS-T2-15 a new species belonging to the Comamonadaceae family isolated from the soil of a French oak forest.</title>
        <authorList>
            <person name="Mieszkin S."/>
            <person name="Alain K."/>
        </authorList>
    </citation>
    <scope>NUCLEOTIDE SEQUENCE</scope>
    <source>
        <strain evidence="3">BS-T2-15</strain>
    </source>
</reference>
<dbReference type="Gene3D" id="3.60.21.10">
    <property type="match status" value="1"/>
</dbReference>
<dbReference type="Pfam" id="PF09722">
    <property type="entry name" value="Xre_MbcA_ParS_C"/>
    <property type="match status" value="1"/>
</dbReference>
<dbReference type="AlphaFoldDB" id="A0A9X1YLY3"/>